<protein>
    <submittedName>
        <fullName evidence="2">Uncharacterized protein</fullName>
    </submittedName>
</protein>
<accession>A0A4Z2J3Z8</accession>
<gene>
    <name evidence="2" type="ORF">EYF80_004961</name>
</gene>
<feature type="compositionally biased region" description="Basic and acidic residues" evidence="1">
    <location>
        <begin position="44"/>
        <end position="65"/>
    </location>
</feature>
<organism evidence="2 3">
    <name type="scientific">Liparis tanakae</name>
    <name type="common">Tanaka's snailfish</name>
    <dbReference type="NCBI Taxonomy" id="230148"/>
    <lineage>
        <taxon>Eukaryota</taxon>
        <taxon>Metazoa</taxon>
        <taxon>Chordata</taxon>
        <taxon>Craniata</taxon>
        <taxon>Vertebrata</taxon>
        <taxon>Euteleostomi</taxon>
        <taxon>Actinopterygii</taxon>
        <taxon>Neopterygii</taxon>
        <taxon>Teleostei</taxon>
        <taxon>Neoteleostei</taxon>
        <taxon>Acanthomorphata</taxon>
        <taxon>Eupercaria</taxon>
        <taxon>Perciformes</taxon>
        <taxon>Cottioidei</taxon>
        <taxon>Cottales</taxon>
        <taxon>Liparidae</taxon>
        <taxon>Liparis</taxon>
    </lineage>
</organism>
<feature type="region of interest" description="Disordered" evidence="1">
    <location>
        <begin position="27"/>
        <end position="80"/>
    </location>
</feature>
<dbReference type="Proteomes" id="UP000314294">
    <property type="component" value="Unassembled WGS sequence"/>
</dbReference>
<evidence type="ECO:0000256" key="1">
    <source>
        <dbReference type="SAM" id="MobiDB-lite"/>
    </source>
</evidence>
<sequence>MCAGEIPSAWRYVSILLSLAVWPSELRPRVSEKGKPQMGPGFLRQDRGGRVTKDLPPHPSPEKPRQTCRNGGAALIREPD</sequence>
<proteinExistence type="predicted"/>
<evidence type="ECO:0000313" key="2">
    <source>
        <dbReference type="EMBL" id="TNN84916.1"/>
    </source>
</evidence>
<dbReference type="EMBL" id="SRLO01000024">
    <property type="protein sequence ID" value="TNN84916.1"/>
    <property type="molecule type" value="Genomic_DNA"/>
</dbReference>
<evidence type="ECO:0000313" key="3">
    <source>
        <dbReference type="Proteomes" id="UP000314294"/>
    </source>
</evidence>
<reference evidence="2 3" key="1">
    <citation type="submission" date="2019-03" db="EMBL/GenBank/DDBJ databases">
        <title>First draft genome of Liparis tanakae, snailfish: a comprehensive survey of snailfish specific genes.</title>
        <authorList>
            <person name="Kim W."/>
            <person name="Song I."/>
            <person name="Jeong J.-H."/>
            <person name="Kim D."/>
            <person name="Kim S."/>
            <person name="Ryu S."/>
            <person name="Song J.Y."/>
            <person name="Lee S.K."/>
        </authorList>
    </citation>
    <scope>NUCLEOTIDE SEQUENCE [LARGE SCALE GENOMIC DNA]</scope>
    <source>
        <tissue evidence="2">Muscle</tissue>
    </source>
</reference>
<keyword evidence="3" id="KW-1185">Reference proteome</keyword>
<comment type="caution">
    <text evidence="2">The sequence shown here is derived from an EMBL/GenBank/DDBJ whole genome shotgun (WGS) entry which is preliminary data.</text>
</comment>
<dbReference type="AlphaFoldDB" id="A0A4Z2J3Z8"/>
<name>A0A4Z2J3Z8_9TELE</name>